<sequence>MAVMTVIEIRGPMTADLRAGLSATLGETGWPVLLVLASDGLPLAEAGDRSATAEVAALAETLSQREGCVALMLGVVRGAALELALAASTRVAVPGAVLGFPDITLGLVPASGGTQRLPRLVGGSEALRMLLEGGDVSAAHAVATGLVDHVATEDPMGFARRVSAGKDWPERRGLRDGRGYLAAVAQARRDTTLEAAVRMVDCVEMAVMLPLAQGLAYERVCFYDLCASDDSLGLRHAAAARAVAGGGAGHVVGRVGIWGAGAGAVDLVLAALQAGLTVQLASDDREAVVRALADVAERQEAAVQASRMSPDRREDDWSRLLPQVGRDGLAGVDLAVLTEVCDVGGPRLAFGIAAPAGAVGLARFDRLAELHAGAAAPDDVARATGFVRALGWEPVVTGGAVALRLAGVLSDAVLHAEAQGVPRAEIARSLASQGIAGEIVRTGHAPNDGDEVARRCLAALANAGARAIEAGDAPSAAHVDAVAIAAGLMARRTGGPMHQANRRGLLLLRRDLRLWEQENPALWSPAPLVETLAADGRPFS</sequence>
<dbReference type="PANTHER" id="PTHR23309">
    <property type="entry name" value="3-HYDROXYACYL-COA DEHYROGENASE"/>
    <property type="match status" value="1"/>
</dbReference>
<dbReference type="InterPro" id="IPR008927">
    <property type="entry name" value="6-PGluconate_DH-like_C_sf"/>
</dbReference>
<dbReference type="Pfam" id="PF00378">
    <property type="entry name" value="ECH_1"/>
    <property type="match status" value="1"/>
</dbReference>
<evidence type="ECO:0000313" key="4">
    <source>
        <dbReference type="EMBL" id="AWB48771.1"/>
    </source>
</evidence>
<dbReference type="Gene3D" id="1.10.1040.10">
    <property type="entry name" value="N-(1-d-carboxylethyl)-l-norvaline Dehydrogenase, domain 2"/>
    <property type="match status" value="1"/>
</dbReference>
<dbReference type="RefSeq" id="WP_108435590.1">
    <property type="nucleotide sequence ID" value="NZ_CP028918.1"/>
</dbReference>
<dbReference type="CDD" id="cd06558">
    <property type="entry name" value="crotonase-like"/>
    <property type="match status" value="1"/>
</dbReference>
<dbReference type="GO" id="GO:0016853">
    <property type="term" value="F:isomerase activity"/>
    <property type="evidence" value="ECO:0007669"/>
    <property type="project" value="UniProtKB-KW"/>
</dbReference>
<protein>
    <recommendedName>
        <fullName evidence="6">3-hydroxyacyl-CoA dehydrogenase</fullName>
    </recommendedName>
</protein>
<dbReference type="Proteomes" id="UP000244496">
    <property type="component" value="Chromosome"/>
</dbReference>
<dbReference type="SUPFAM" id="SSF48179">
    <property type="entry name" value="6-phosphogluconate dehydrogenase C-terminal domain-like"/>
    <property type="match status" value="1"/>
</dbReference>
<dbReference type="OrthoDB" id="9771883at2"/>
<dbReference type="GO" id="GO:0006635">
    <property type="term" value="P:fatty acid beta-oxidation"/>
    <property type="evidence" value="ECO:0007669"/>
    <property type="project" value="TreeGrafter"/>
</dbReference>
<keyword evidence="5" id="KW-1185">Reference proteome</keyword>
<dbReference type="Gene3D" id="3.90.226.10">
    <property type="entry name" value="2-enoyl-CoA Hydratase, Chain A, domain 1"/>
    <property type="match status" value="1"/>
</dbReference>
<dbReference type="InterPro" id="IPR001753">
    <property type="entry name" value="Enoyl-CoA_hydra/iso"/>
</dbReference>
<organism evidence="4 5">
    <name type="scientific">Paragemmobacter aquarius</name>
    <dbReference type="NCBI Taxonomy" id="2169400"/>
    <lineage>
        <taxon>Bacteria</taxon>
        <taxon>Pseudomonadati</taxon>
        <taxon>Pseudomonadota</taxon>
        <taxon>Alphaproteobacteria</taxon>
        <taxon>Rhodobacterales</taxon>
        <taxon>Paracoccaceae</taxon>
        <taxon>Paragemmobacter</taxon>
    </lineage>
</organism>
<evidence type="ECO:0000313" key="5">
    <source>
        <dbReference type="Proteomes" id="UP000244496"/>
    </source>
</evidence>
<dbReference type="InterPro" id="IPR029045">
    <property type="entry name" value="ClpP/crotonase-like_dom_sf"/>
</dbReference>
<accession>A0A2S0ULU9</accession>
<name>A0A2S0ULU9_9RHOB</name>
<dbReference type="AlphaFoldDB" id="A0A2S0ULU9"/>
<reference evidence="4 5" key="1">
    <citation type="submission" date="2018-04" db="EMBL/GenBank/DDBJ databases">
        <title>Genome sequencing of Gemmobacter.</title>
        <authorList>
            <person name="Yi H."/>
            <person name="Baek M.-G."/>
        </authorList>
    </citation>
    <scope>NUCLEOTIDE SEQUENCE [LARGE SCALE GENOMIC DNA]</scope>
    <source>
        <strain evidence="4 5">HYN0069</strain>
    </source>
</reference>
<dbReference type="PANTHER" id="PTHR23309:SF49">
    <property type="entry name" value="PEROXISOMAL BIFUNCTIONAL ENZYME"/>
    <property type="match status" value="1"/>
</dbReference>
<dbReference type="EMBL" id="CP028918">
    <property type="protein sequence ID" value="AWB48771.1"/>
    <property type="molecule type" value="Genomic_DNA"/>
</dbReference>
<dbReference type="KEGG" id="geh:HYN69_09865"/>
<dbReference type="SUPFAM" id="SSF52096">
    <property type="entry name" value="ClpP/crotonase"/>
    <property type="match status" value="1"/>
</dbReference>
<dbReference type="GO" id="GO:0016829">
    <property type="term" value="F:lyase activity"/>
    <property type="evidence" value="ECO:0007669"/>
    <property type="project" value="UniProtKB-KW"/>
</dbReference>
<dbReference type="GO" id="GO:0003857">
    <property type="term" value="F:(3S)-3-hydroxyacyl-CoA dehydrogenase (NAD+) activity"/>
    <property type="evidence" value="ECO:0007669"/>
    <property type="project" value="TreeGrafter"/>
</dbReference>
<evidence type="ECO:0000256" key="1">
    <source>
        <dbReference type="ARBA" id="ARBA00023235"/>
    </source>
</evidence>
<gene>
    <name evidence="4" type="ORF">HYN69_09865</name>
</gene>
<evidence type="ECO:0008006" key="6">
    <source>
        <dbReference type="Google" id="ProtNLM"/>
    </source>
</evidence>
<keyword evidence="1" id="KW-0413">Isomerase</keyword>
<keyword evidence="2" id="KW-0456">Lyase</keyword>
<proteinExistence type="predicted"/>
<evidence type="ECO:0000256" key="3">
    <source>
        <dbReference type="ARBA" id="ARBA00023268"/>
    </source>
</evidence>
<evidence type="ECO:0000256" key="2">
    <source>
        <dbReference type="ARBA" id="ARBA00023239"/>
    </source>
</evidence>
<dbReference type="InterPro" id="IPR013328">
    <property type="entry name" value="6PGD_dom2"/>
</dbReference>
<keyword evidence="3" id="KW-0511">Multifunctional enzyme</keyword>